<evidence type="ECO:0000313" key="7">
    <source>
        <dbReference type="EMBL" id="QUC08004.1"/>
    </source>
</evidence>
<keyword evidence="3 6" id="KW-0812">Transmembrane</keyword>
<dbReference type="RefSeq" id="WP_212323395.1">
    <property type="nucleotide sequence ID" value="NZ_AP024463.1"/>
</dbReference>
<evidence type="ECO:0000256" key="2">
    <source>
        <dbReference type="ARBA" id="ARBA00022475"/>
    </source>
</evidence>
<sequence length="247" mass="26275">MSRPSNPRHGRLRLDPRTKLFLLLACALAVLLSPSHWYELGLMAAVATLTAALGRPGIATLLAAGYATLIGVSVLAQPLDLGIFTTTVVSFLVMLRKVLPCALLGAGVVATTHVNELMAAFSRMRVPRAVTIPLAVMMRYLPAIREDWRHLRDAMRIRGISLGPSGFLRHPALTAECLYVPLMMSASVLADELSMAAVARGIENPAHRTCYTHIELRAIDVALMTAGALAVLVALALPMAGLPGGVG</sequence>
<evidence type="ECO:0000313" key="8">
    <source>
        <dbReference type="Proteomes" id="UP000678513"/>
    </source>
</evidence>
<evidence type="ECO:0000256" key="6">
    <source>
        <dbReference type="SAM" id="Phobius"/>
    </source>
</evidence>
<accession>A0ABX7Y475</accession>
<dbReference type="PANTHER" id="PTHR34857:SF2">
    <property type="entry name" value="SLL0384 PROTEIN"/>
    <property type="match status" value="1"/>
</dbReference>
<keyword evidence="2" id="KW-1003">Cell membrane</keyword>
<keyword evidence="5 6" id="KW-0472">Membrane</keyword>
<dbReference type="Proteomes" id="UP000678513">
    <property type="component" value="Chromosome"/>
</dbReference>
<organism evidence="7 8">
    <name type="scientific">Arachnia rubra</name>
    <dbReference type="NCBI Taxonomy" id="1547448"/>
    <lineage>
        <taxon>Bacteria</taxon>
        <taxon>Bacillati</taxon>
        <taxon>Actinomycetota</taxon>
        <taxon>Actinomycetes</taxon>
        <taxon>Propionibacteriales</taxon>
        <taxon>Propionibacteriaceae</taxon>
        <taxon>Arachnia</taxon>
    </lineage>
</organism>
<name>A0ABX7Y475_9ACTN</name>
<feature type="transmembrane region" description="Helical" evidence="6">
    <location>
        <begin position="88"/>
        <end position="114"/>
    </location>
</feature>
<dbReference type="CDD" id="cd16914">
    <property type="entry name" value="EcfT"/>
    <property type="match status" value="1"/>
</dbReference>
<evidence type="ECO:0000256" key="4">
    <source>
        <dbReference type="ARBA" id="ARBA00022989"/>
    </source>
</evidence>
<reference evidence="7 8" key="1">
    <citation type="submission" date="2021-03" db="EMBL/GenBank/DDBJ databases">
        <title>Human Oral Microbial Genomes.</title>
        <authorList>
            <person name="Johnston C.D."/>
            <person name="Chen T."/>
            <person name="Dewhirst F.E."/>
        </authorList>
    </citation>
    <scope>NUCLEOTIDE SEQUENCE [LARGE SCALE GENOMIC DNA]</scope>
    <source>
        <strain evidence="7 8">DSMZ 100122</strain>
    </source>
</reference>
<dbReference type="Pfam" id="PF02361">
    <property type="entry name" value="CbiQ"/>
    <property type="match status" value="1"/>
</dbReference>
<dbReference type="InterPro" id="IPR051611">
    <property type="entry name" value="ECF_transporter_component"/>
</dbReference>
<feature type="transmembrane region" description="Helical" evidence="6">
    <location>
        <begin position="221"/>
        <end position="242"/>
    </location>
</feature>
<evidence type="ECO:0000256" key="1">
    <source>
        <dbReference type="ARBA" id="ARBA00004141"/>
    </source>
</evidence>
<gene>
    <name evidence="7" type="ORF">J5A65_13995</name>
</gene>
<feature type="transmembrane region" description="Helical" evidence="6">
    <location>
        <begin position="126"/>
        <end position="142"/>
    </location>
</feature>
<proteinExistence type="predicted"/>
<dbReference type="EMBL" id="CP072384">
    <property type="protein sequence ID" value="QUC08004.1"/>
    <property type="molecule type" value="Genomic_DNA"/>
</dbReference>
<feature type="transmembrane region" description="Helical" evidence="6">
    <location>
        <begin position="20"/>
        <end position="38"/>
    </location>
</feature>
<dbReference type="PANTHER" id="PTHR34857">
    <property type="entry name" value="SLL0384 PROTEIN"/>
    <property type="match status" value="1"/>
</dbReference>
<comment type="subcellular location">
    <subcellularLocation>
        <location evidence="1">Membrane</location>
        <topology evidence="1">Multi-pass membrane protein</topology>
    </subcellularLocation>
</comment>
<evidence type="ECO:0000256" key="3">
    <source>
        <dbReference type="ARBA" id="ARBA00022692"/>
    </source>
</evidence>
<evidence type="ECO:0000256" key="5">
    <source>
        <dbReference type="ARBA" id="ARBA00023136"/>
    </source>
</evidence>
<dbReference type="InterPro" id="IPR003339">
    <property type="entry name" value="ABC/ECF_trnsptr_transmembrane"/>
</dbReference>
<feature type="transmembrane region" description="Helical" evidence="6">
    <location>
        <begin position="58"/>
        <end position="76"/>
    </location>
</feature>
<keyword evidence="4 6" id="KW-1133">Transmembrane helix</keyword>
<protein>
    <submittedName>
        <fullName evidence="7">Energy-coupling factor transporter transmembrane protein EcfT</fullName>
    </submittedName>
</protein>
<keyword evidence="8" id="KW-1185">Reference proteome</keyword>